<evidence type="ECO:0000313" key="2">
    <source>
        <dbReference type="EnsemblMetazoa" id="SMAR001429-PA"/>
    </source>
</evidence>
<keyword evidence="3" id="KW-1185">Reference proteome</keyword>
<evidence type="ECO:0000313" key="3">
    <source>
        <dbReference type="Proteomes" id="UP000014500"/>
    </source>
</evidence>
<dbReference type="Proteomes" id="UP000014500">
    <property type="component" value="Unassembled WGS sequence"/>
</dbReference>
<evidence type="ECO:0000259" key="1">
    <source>
        <dbReference type="Pfam" id="PF23071"/>
    </source>
</evidence>
<feature type="domain" description="DUF7044" evidence="1">
    <location>
        <begin position="73"/>
        <end position="122"/>
    </location>
</feature>
<reference evidence="3" key="1">
    <citation type="submission" date="2011-05" db="EMBL/GenBank/DDBJ databases">
        <authorList>
            <person name="Richards S.R."/>
            <person name="Qu J."/>
            <person name="Jiang H."/>
            <person name="Jhangiani S.N."/>
            <person name="Agravi P."/>
            <person name="Goodspeed R."/>
            <person name="Gross S."/>
            <person name="Mandapat C."/>
            <person name="Jackson L."/>
            <person name="Mathew T."/>
            <person name="Pu L."/>
            <person name="Thornton R."/>
            <person name="Saada N."/>
            <person name="Wilczek-Boney K.B."/>
            <person name="Lee S."/>
            <person name="Kovar C."/>
            <person name="Wu Y."/>
            <person name="Scherer S.E."/>
            <person name="Worley K.C."/>
            <person name="Muzny D.M."/>
            <person name="Gibbs R."/>
        </authorList>
    </citation>
    <scope>NUCLEOTIDE SEQUENCE</scope>
    <source>
        <strain evidence="3">Brora</strain>
    </source>
</reference>
<accession>T1IKH9</accession>
<proteinExistence type="predicted"/>
<dbReference type="AlphaFoldDB" id="T1IKH9"/>
<dbReference type="EMBL" id="JH430541">
    <property type="status" value="NOT_ANNOTATED_CDS"/>
    <property type="molecule type" value="Genomic_DNA"/>
</dbReference>
<protein>
    <recommendedName>
        <fullName evidence="1">DUF7044 domain-containing protein</fullName>
    </recommendedName>
</protein>
<dbReference type="InterPro" id="IPR055472">
    <property type="entry name" value="DUF7044"/>
</dbReference>
<name>T1IKH9_STRMM</name>
<organism evidence="2 3">
    <name type="scientific">Strigamia maritima</name>
    <name type="common">European centipede</name>
    <name type="synonym">Geophilus maritimus</name>
    <dbReference type="NCBI Taxonomy" id="126957"/>
    <lineage>
        <taxon>Eukaryota</taxon>
        <taxon>Metazoa</taxon>
        <taxon>Ecdysozoa</taxon>
        <taxon>Arthropoda</taxon>
        <taxon>Myriapoda</taxon>
        <taxon>Chilopoda</taxon>
        <taxon>Pleurostigmophora</taxon>
        <taxon>Geophilomorpha</taxon>
        <taxon>Linotaeniidae</taxon>
        <taxon>Strigamia</taxon>
    </lineage>
</organism>
<dbReference type="Pfam" id="PF23071">
    <property type="entry name" value="DUF7044"/>
    <property type="match status" value="1"/>
</dbReference>
<dbReference type="HOGENOM" id="CLU_919245_0_0_1"/>
<dbReference type="EnsemblMetazoa" id="SMAR001429-RA">
    <property type="protein sequence ID" value="SMAR001429-PA"/>
    <property type="gene ID" value="SMAR001429"/>
</dbReference>
<reference evidence="2" key="2">
    <citation type="submission" date="2015-02" db="UniProtKB">
        <authorList>
            <consortium name="EnsemblMetazoa"/>
        </authorList>
    </citation>
    <scope>IDENTIFICATION</scope>
</reference>
<sequence length="303" mass="34049">MPDNSKSNQGAGKFEFSGMPDKVSITFYSTNSIFTACRKNDQMSDLQNLVKLGFSGMPFFPREYVINSIEDSECRFPDSWSGVWFQSEMQHLIKIQAGTMSLKGKCVAMEGDKFLLEDMREGEYLSRFLKNLASHCCVFSFLQRQTYLSLVRDIVGCCWQDAVSDVTVGILHVKYLVYLSKTGQTRDYPQAVVSEAIRVFGKEISCCAAMWRLNKMKFNAGDTLGANRANRGVLQFLIRLFPVKIAFCQAILKVHAAISVAATTLAHFHGLRAKANKVLREKDHTLLSCGNFSLVLTTEAVRR</sequence>